<dbReference type="Proteomes" id="UP000198571">
    <property type="component" value="Unassembled WGS sequence"/>
</dbReference>
<feature type="transmembrane region" description="Helical" evidence="1">
    <location>
        <begin position="88"/>
        <end position="112"/>
    </location>
</feature>
<feature type="transmembrane region" description="Helical" evidence="1">
    <location>
        <begin position="37"/>
        <end position="58"/>
    </location>
</feature>
<evidence type="ECO:0000259" key="2">
    <source>
        <dbReference type="Pfam" id="PF07670"/>
    </source>
</evidence>
<dbReference type="STRING" id="1601833.SAMN05518684_101249"/>
<proteinExistence type="predicted"/>
<feature type="transmembrane region" description="Helical" evidence="1">
    <location>
        <begin position="165"/>
        <end position="188"/>
    </location>
</feature>
<dbReference type="EMBL" id="FOGT01000001">
    <property type="protein sequence ID" value="SER46001.1"/>
    <property type="molecule type" value="Genomic_DNA"/>
</dbReference>
<dbReference type="AlphaFoldDB" id="A0A1H9PCX4"/>
<evidence type="ECO:0000313" key="4">
    <source>
        <dbReference type="Proteomes" id="UP000198571"/>
    </source>
</evidence>
<organism evidence="3 4">
    <name type="scientific">Salipaludibacillus aurantiacus</name>
    <dbReference type="NCBI Taxonomy" id="1601833"/>
    <lineage>
        <taxon>Bacteria</taxon>
        <taxon>Bacillati</taxon>
        <taxon>Bacillota</taxon>
        <taxon>Bacilli</taxon>
        <taxon>Bacillales</taxon>
        <taxon>Bacillaceae</taxon>
    </lineage>
</organism>
<accession>A0A1H9PCX4</accession>
<reference evidence="4" key="1">
    <citation type="submission" date="2016-10" db="EMBL/GenBank/DDBJ databases">
        <authorList>
            <person name="Varghese N."/>
            <person name="Submissions S."/>
        </authorList>
    </citation>
    <scope>NUCLEOTIDE SEQUENCE [LARGE SCALE GENOMIC DNA]</scope>
    <source>
        <strain evidence="4">S9</strain>
    </source>
</reference>
<evidence type="ECO:0000313" key="3">
    <source>
        <dbReference type="EMBL" id="SER46001.1"/>
    </source>
</evidence>
<dbReference type="RefSeq" id="WP_093047182.1">
    <property type="nucleotide sequence ID" value="NZ_FOGT01000001.1"/>
</dbReference>
<keyword evidence="1" id="KW-0472">Membrane</keyword>
<dbReference type="InterPro" id="IPR011642">
    <property type="entry name" value="Gate_dom"/>
</dbReference>
<evidence type="ECO:0000256" key="1">
    <source>
        <dbReference type="SAM" id="Phobius"/>
    </source>
</evidence>
<dbReference type="OrthoDB" id="9782481at2"/>
<feature type="transmembrane region" description="Helical" evidence="1">
    <location>
        <begin position="133"/>
        <end position="153"/>
    </location>
</feature>
<keyword evidence="1" id="KW-1133">Transmembrane helix</keyword>
<keyword evidence="4" id="KW-1185">Reference proteome</keyword>
<sequence length="199" mass="21684">MVNIIWVFLFLTGFIFAAITGNMEAVNEAVFSGAKEAVVICIGLISVLTFWLGIMKIAENAGLLNMVSRLMYPVISKLFPDIPKGHPALGYIVSNMTANMFGLGNAATPMGIKAMKELKKLNNDKDEASRSMITLLAVNTASITLIPTTVIALRIEYDSAAPTEIVMTTILATACSTLGAILIDRYFYYKRMNKGRGIY</sequence>
<gene>
    <name evidence="3" type="ORF">SAMN05518684_101249</name>
</gene>
<feature type="domain" description="Nucleoside transporter/FeoB GTPase Gate" evidence="2">
    <location>
        <begin position="42"/>
        <end position="151"/>
    </location>
</feature>
<protein>
    <submittedName>
        <fullName evidence="3">Spore maturation protein A</fullName>
    </submittedName>
</protein>
<dbReference type="Pfam" id="PF07670">
    <property type="entry name" value="Gate"/>
    <property type="match status" value="1"/>
</dbReference>
<keyword evidence="1" id="KW-0812">Transmembrane</keyword>
<name>A0A1H9PCX4_9BACI</name>
<feature type="transmembrane region" description="Helical" evidence="1">
    <location>
        <begin position="6"/>
        <end position="25"/>
    </location>
</feature>